<dbReference type="InterPro" id="IPR012332">
    <property type="entry name" value="Autotransporter_pectin_lyase_C"/>
</dbReference>
<dbReference type="InterPro" id="IPR030930">
    <property type="entry name" value="AIDA"/>
</dbReference>
<keyword evidence="3" id="KW-1185">Reference proteome</keyword>
<gene>
    <name evidence="2" type="ORF">R83534S58_LOCUS790</name>
</gene>
<dbReference type="InterPro" id="IPR036844">
    <property type="entry name" value="Hint_dom_sf"/>
</dbReference>
<dbReference type="EMBL" id="CAMXCH010000001">
    <property type="protein sequence ID" value="CAI3935308.1"/>
    <property type="molecule type" value="Genomic_DNA"/>
</dbReference>
<dbReference type="NCBIfam" id="TIGR04415">
    <property type="entry name" value="O_hepto_targRPT"/>
    <property type="match status" value="2"/>
</dbReference>
<dbReference type="SUPFAM" id="SSF51294">
    <property type="entry name" value="Hedgehog/intein (Hint) domain"/>
    <property type="match status" value="1"/>
</dbReference>
<feature type="domain" description="Hedgehog/Intein (Hint)" evidence="1">
    <location>
        <begin position="872"/>
        <end position="1013"/>
    </location>
</feature>
<evidence type="ECO:0000259" key="1">
    <source>
        <dbReference type="Pfam" id="PF13403"/>
    </source>
</evidence>
<dbReference type="CDD" id="cd00081">
    <property type="entry name" value="Hint"/>
    <property type="match status" value="1"/>
</dbReference>
<dbReference type="Gene3D" id="2.160.20.20">
    <property type="match status" value="2"/>
</dbReference>
<dbReference type="Proteomes" id="UP001154272">
    <property type="component" value="Unassembled WGS sequence"/>
</dbReference>
<name>A0ABM9HLV7_9PROT</name>
<dbReference type="InterPro" id="IPR028992">
    <property type="entry name" value="Hedgehog/Intein_dom"/>
</dbReference>
<accession>A0ABM9HLV7</accession>
<sequence>MVDLVVSSGQILQNSNITSQTVSISDGGSAYYNTVLNRGAVIINDGSSEFLYISSGTVTVNNTGVAKNNYIYSKGLLNINSGGLVNNNYISAGGNLTVNSSGSANNNYIYNSGNLNVYGGSINNTHISMGGTVKVSSGALAENNFIYGFSGYTTNTSADLIIYNGGSADHNYISGGGSLSVTNGGFANNNYIYSSGTLNIYSGGSVGVTSVGENGSITLNSNANWSTDNFSLITLDSKAKFIVQSGAVLHDMVLSNQGSFVIGAGGAASNITIDGGVLFNNSATVFQNITFGSKGGTLGFDGNYSLTQNLLSDYKFNSNAILELTNGATLSGAILSAGTLKIGTDGSSFKNIINGGSLIINYSSSWNNGGKPNLYGTIFGSNGGTLILQQGVWDGGEISQLNGLNSNVHLFLVNGEETYKGGGLNNTNITSQYVTASGGNTSVYNTSINTGAHFDLYYGRASNVTINSGGNFNLYNSAYADDIILNNGSMNVIYTKDRENGAYISNITINSGAVLNTTSANIENMIFNNGIVNIIAGYLRSAQINSTNTFYASNTILRRVEINSNAVLHLLNIKNAQHNDSEFITINNGGTLDVINADNAINPLIMSTTINSGGIFNISNYNYNITPIVYNTFISNGGVFNANNTYISDTTILSGGILNVNSGLTVSTIVNSGATLNISNDGSAYMTFVSSGANINVVSGGVIDQTTIIENGNLSIGYHGVLLNATINSNASVVIGEGGKLSGVVTLKQGGYIYINTSAGGIIDLLNSASIPTMRSYQDLISTNDMARIVISGTGSATTVISGFTGNNPEDSNTIVLDGVTQNDVTGVTYPDNDHVIFNLKDGSTVTLNVAGIGNYGYELGSDANGNVVFEVCFLAGTMIETPDGFCAVENITIGDLVMTYDYRTKTKNPRPVTWVGHKKKIVEKKSTYDESEYPVRILKGALAENIPNKDLLLTPEHCLFFDGKFIPVRMLVNDNSIFYDTSFTQYDYYHIETENHSVIIADGVLTESYLDTGNRHIFNHDQNVIDTSFNHPKSWEDDAAALLTVTRDVVEPIYQNIFNRISKDQLNTKTTIMTKDPDLYLITDKGKVITQKTSQINNKLTFTLPADTQGVWIMSRTSRPCDVIGSFIDDRRYLGVLVGDITLQRNGKTYDITTHTKTDCLSGWDVKENIPCRWTNGKAFLPLNIKKHCSIHTRLTLTIVSDHSYIIESVNNNRKIA</sequence>
<evidence type="ECO:0000313" key="3">
    <source>
        <dbReference type="Proteomes" id="UP001154272"/>
    </source>
</evidence>
<dbReference type="RefSeq" id="WP_282023554.1">
    <property type="nucleotide sequence ID" value="NZ_CAMXCH010000001.1"/>
</dbReference>
<evidence type="ECO:0000313" key="2">
    <source>
        <dbReference type="EMBL" id="CAI3935308.1"/>
    </source>
</evidence>
<protein>
    <submittedName>
        <fullName evidence="2">Large exoprotein involved in heme utilization or adhesion (FhaB) (PDB:4RM6)</fullName>
    </submittedName>
</protein>
<organism evidence="2 3">
    <name type="scientific">Commensalibacter papalotli</name>
    <name type="common">ex Botero et al. 2024</name>
    <dbReference type="NCBI Taxonomy" id="2972766"/>
    <lineage>
        <taxon>Bacteria</taxon>
        <taxon>Pseudomonadati</taxon>
        <taxon>Pseudomonadota</taxon>
        <taxon>Alphaproteobacteria</taxon>
        <taxon>Acetobacterales</taxon>
        <taxon>Acetobacteraceae</taxon>
    </lineage>
</organism>
<dbReference type="Pfam" id="PF13403">
    <property type="entry name" value="Hint_2"/>
    <property type="match status" value="1"/>
</dbReference>
<reference evidence="2" key="1">
    <citation type="submission" date="2022-10" db="EMBL/GenBank/DDBJ databases">
        <authorList>
            <person name="Botero Cardona J."/>
        </authorList>
    </citation>
    <scope>NUCLEOTIDE SEQUENCE</scope>
    <source>
        <strain evidence="2">R-83534</strain>
    </source>
</reference>
<proteinExistence type="predicted"/>
<comment type="caution">
    <text evidence="2">The sequence shown here is derived from an EMBL/GenBank/DDBJ whole genome shotgun (WGS) entry which is preliminary data.</text>
</comment>